<evidence type="ECO:0000313" key="4">
    <source>
        <dbReference type="EMBL" id="CAK7355536.1"/>
    </source>
</evidence>
<feature type="region of interest" description="Disordered" evidence="2">
    <location>
        <begin position="211"/>
        <end position="275"/>
    </location>
</feature>
<feature type="compositionally biased region" description="Low complexity" evidence="2">
    <location>
        <begin position="70"/>
        <end position="88"/>
    </location>
</feature>
<dbReference type="PROSITE" id="PS00028">
    <property type="entry name" value="ZINC_FINGER_C2H2_1"/>
    <property type="match status" value="1"/>
</dbReference>
<gene>
    <name evidence="4" type="ORF">DCAF_LOCUS25796</name>
</gene>
<keyword evidence="1" id="KW-0862">Zinc</keyword>
<dbReference type="AlphaFoldDB" id="A0AAV1SPL2"/>
<proteinExistence type="predicted"/>
<name>A0AAV1SPL2_9ROSI</name>
<feature type="region of interest" description="Disordered" evidence="2">
    <location>
        <begin position="1"/>
        <end position="139"/>
    </location>
</feature>
<feature type="compositionally biased region" description="Basic and acidic residues" evidence="2">
    <location>
        <begin position="34"/>
        <end position="43"/>
    </location>
</feature>
<dbReference type="PANTHER" id="PTHR47591">
    <property type="entry name" value="ZINC FINGER PROTEIN ZAT2-RELATED"/>
    <property type="match status" value="1"/>
</dbReference>
<reference evidence="4 5" key="1">
    <citation type="submission" date="2024-01" db="EMBL/GenBank/DDBJ databases">
        <authorList>
            <person name="Waweru B."/>
        </authorList>
    </citation>
    <scope>NUCLEOTIDE SEQUENCE [LARGE SCALE GENOMIC DNA]</scope>
</reference>
<organism evidence="4 5">
    <name type="scientific">Dovyalis caffra</name>
    <dbReference type="NCBI Taxonomy" id="77055"/>
    <lineage>
        <taxon>Eukaryota</taxon>
        <taxon>Viridiplantae</taxon>
        <taxon>Streptophyta</taxon>
        <taxon>Embryophyta</taxon>
        <taxon>Tracheophyta</taxon>
        <taxon>Spermatophyta</taxon>
        <taxon>Magnoliopsida</taxon>
        <taxon>eudicotyledons</taxon>
        <taxon>Gunneridae</taxon>
        <taxon>Pentapetalae</taxon>
        <taxon>rosids</taxon>
        <taxon>fabids</taxon>
        <taxon>Malpighiales</taxon>
        <taxon>Salicaceae</taxon>
        <taxon>Flacourtieae</taxon>
        <taxon>Dovyalis</taxon>
    </lineage>
</organism>
<evidence type="ECO:0000259" key="3">
    <source>
        <dbReference type="PROSITE" id="PS50157"/>
    </source>
</evidence>
<dbReference type="EMBL" id="CAWUPB010001195">
    <property type="protein sequence ID" value="CAK7355536.1"/>
    <property type="molecule type" value="Genomic_DNA"/>
</dbReference>
<feature type="region of interest" description="Disordered" evidence="2">
    <location>
        <begin position="163"/>
        <end position="185"/>
    </location>
</feature>
<evidence type="ECO:0000313" key="5">
    <source>
        <dbReference type="Proteomes" id="UP001314170"/>
    </source>
</evidence>
<accession>A0AAV1SPL2</accession>
<evidence type="ECO:0000256" key="1">
    <source>
        <dbReference type="PROSITE-ProRule" id="PRU00042"/>
    </source>
</evidence>
<evidence type="ECO:0000256" key="2">
    <source>
        <dbReference type="SAM" id="MobiDB-lite"/>
    </source>
</evidence>
<feature type="compositionally biased region" description="Low complexity" evidence="2">
    <location>
        <begin position="264"/>
        <end position="275"/>
    </location>
</feature>
<dbReference type="PANTHER" id="PTHR47591:SF13">
    <property type="entry name" value="OS02G0293900 PROTEIN"/>
    <property type="match status" value="1"/>
</dbReference>
<dbReference type="Proteomes" id="UP001314170">
    <property type="component" value="Unassembled WGS sequence"/>
</dbReference>
<dbReference type="InterPro" id="IPR013087">
    <property type="entry name" value="Znf_C2H2_type"/>
</dbReference>
<feature type="compositionally biased region" description="Polar residues" evidence="2">
    <location>
        <begin position="1"/>
        <end position="33"/>
    </location>
</feature>
<dbReference type="GO" id="GO:0008270">
    <property type="term" value="F:zinc ion binding"/>
    <property type="evidence" value="ECO:0007669"/>
    <property type="project" value="UniProtKB-KW"/>
</dbReference>
<keyword evidence="5" id="KW-1185">Reference proteome</keyword>
<sequence>MANNKDSAANTNKANEQQQETNANISPSRNPSNQEERLVKPDWPRGSSSRLEIGGPSSVPAPSGAGATEVGGSSTVVTTASTTPSVPARVGGSGVTVDLNVVSRPTGEGSSRRRSEKAIDNSPARKRAKGEMDAPKTEPKCYSCGKKFGTWKAVFGHMRAHRDRGWRGAFPPPTWSSHEKTAKADRTALQNQLAPTLLNLAKETLDKMNQYQAEAVSPRRERSLDFDLNIEPGGISGSNSGSSTPHAQPSSGARDFDLNMPPKNGSNENEGSSND</sequence>
<feature type="domain" description="C2H2-type" evidence="3">
    <location>
        <begin position="139"/>
        <end position="161"/>
    </location>
</feature>
<keyword evidence="1" id="KW-0863">Zinc-finger</keyword>
<keyword evidence="1" id="KW-0479">Metal-binding</keyword>
<dbReference type="PROSITE" id="PS50157">
    <property type="entry name" value="ZINC_FINGER_C2H2_2"/>
    <property type="match status" value="1"/>
</dbReference>
<feature type="compositionally biased region" description="Basic and acidic residues" evidence="2">
    <location>
        <begin position="110"/>
        <end position="119"/>
    </location>
</feature>
<comment type="caution">
    <text evidence="4">The sequence shown here is derived from an EMBL/GenBank/DDBJ whole genome shotgun (WGS) entry which is preliminary data.</text>
</comment>
<feature type="compositionally biased region" description="Basic and acidic residues" evidence="2">
    <location>
        <begin position="129"/>
        <end position="139"/>
    </location>
</feature>
<protein>
    <recommendedName>
        <fullName evidence="3">C2H2-type domain-containing protein</fullName>
    </recommendedName>
</protein>